<dbReference type="InterPro" id="IPR000182">
    <property type="entry name" value="GNAT_dom"/>
</dbReference>
<feature type="region of interest" description="Disordered" evidence="1">
    <location>
        <begin position="1"/>
        <end position="25"/>
    </location>
</feature>
<evidence type="ECO:0000256" key="1">
    <source>
        <dbReference type="SAM" id="MobiDB-lite"/>
    </source>
</evidence>
<dbReference type="AlphaFoldDB" id="A0A9W6HFI4"/>
<dbReference type="Proteomes" id="UP001142317">
    <property type="component" value="Unassembled WGS sequence"/>
</dbReference>
<sequence length="395" mass="43560">MIVRGPPGPRTFRPERPDMITPPPQLELHPLHIPTDIDDADAADFREMTHVRNLVYREITGSTDEDLRPEELLPHYRPAPDEIRLIWVARWDGRIVGRVGLDLPLEDGSDTAYWLIELLAEFHGRGIGTAAYAVLERAARDHGRRTLQSYAEHTNAPGPRLAAPTGFGDIPLDRRARFFLRHGYELKQIERKSVLDLRSAASTVDRLLATARAASAGYRVVHWTAPTPAEHLDGYAWLKSRMSTDAPTGGMAVDEEAWDAARVRRHDARYVEAGQTLFVTAAQHIATGDLVAFNELVIGSDKSRATFQEDTLVSADHRGHRLGMLVKCAALVAWRDIAPESPRVITYNAEENRPMLDINEAIGFAPASYEGAWQKVLDAVTDGAGTAGSSATSGS</sequence>
<evidence type="ECO:0000313" key="3">
    <source>
        <dbReference type="EMBL" id="GLJ79083.1"/>
    </source>
</evidence>
<dbReference type="InterPro" id="IPR016181">
    <property type="entry name" value="Acyl_CoA_acyltransferase"/>
</dbReference>
<dbReference type="Pfam" id="PF00583">
    <property type="entry name" value="Acetyltransf_1"/>
    <property type="match status" value="1"/>
</dbReference>
<dbReference type="Gene3D" id="3.40.630.30">
    <property type="match status" value="1"/>
</dbReference>
<reference evidence="3" key="2">
    <citation type="submission" date="2023-01" db="EMBL/GenBank/DDBJ databases">
        <authorList>
            <person name="Sun Q."/>
            <person name="Evtushenko L."/>
        </authorList>
    </citation>
    <scope>NUCLEOTIDE SEQUENCE</scope>
    <source>
        <strain evidence="3">VKM Ac-1447</strain>
    </source>
</reference>
<dbReference type="GO" id="GO:0016747">
    <property type="term" value="F:acyltransferase activity, transferring groups other than amino-acyl groups"/>
    <property type="evidence" value="ECO:0007669"/>
    <property type="project" value="InterPro"/>
</dbReference>
<name>A0A9W6HFI4_9MICO</name>
<organism evidence="3 4">
    <name type="scientific">Microbacterium imperiale</name>
    <dbReference type="NCBI Taxonomy" id="33884"/>
    <lineage>
        <taxon>Bacteria</taxon>
        <taxon>Bacillati</taxon>
        <taxon>Actinomycetota</taxon>
        <taxon>Actinomycetes</taxon>
        <taxon>Micrococcales</taxon>
        <taxon>Microbacteriaceae</taxon>
        <taxon>Microbacterium</taxon>
    </lineage>
</organism>
<evidence type="ECO:0000313" key="4">
    <source>
        <dbReference type="Proteomes" id="UP001142317"/>
    </source>
</evidence>
<dbReference type="PROSITE" id="PS51186">
    <property type="entry name" value="GNAT"/>
    <property type="match status" value="1"/>
</dbReference>
<keyword evidence="4" id="KW-1185">Reference proteome</keyword>
<comment type="caution">
    <text evidence="3">The sequence shown here is derived from an EMBL/GenBank/DDBJ whole genome shotgun (WGS) entry which is preliminary data.</text>
</comment>
<feature type="domain" description="N-acetyltransferase" evidence="2">
    <location>
        <begin position="43"/>
        <end position="210"/>
    </location>
</feature>
<dbReference type="CDD" id="cd04301">
    <property type="entry name" value="NAT_SF"/>
    <property type="match status" value="1"/>
</dbReference>
<dbReference type="SUPFAM" id="SSF55729">
    <property type="entry name" value="Acyl-CoA N-acyltransferases (Nat)"/>
    <property type="match status" value="1"/>
</dbReference>
<proteinExistence type="predicted"/>
<dbReference type="EMBL" id="BSEO01000001">
    <property type="protein sequence ID" value="GLJ79083.1"/>
    <property type="molecule type" value="Genomic_DNA"/>
</dbReference>
<reference evidence="3" key="1">
    <citation type="journal article" date="2014" name="Int. J. Syst. Evol. Microbiol.">
        <title>Complete genome sequence of Corynebacterium casei LMG S-19264T (=DSM 44701T), isolated from a smear-ripened cheese.</title>
        <authorList>
            <consortium name="US DOE Joint Genome Institute (JGI-PGF)"/>
            <person name="Walter F."/>
            <person name="Albersmeier A."/>
            <person name="Kalinowski J."/>
            <person name="Ruckert C."/>
        </authorList>
    </citation>
    <scope>NUCLEOTIDE SEQUENCE</scope>
    <source>
        <strain evidence="3">VKM Ac-1447</strain>
    </source>
</reference>
<accession>A0A9W6HFI4</accession>
<evidence type="ECO:0000259" key="2">
    <source>
        <dbReference type="PROSITE" id="PS51186"/>
    </source>
</evidence>
<gene>
    <name evidence="3" type="ORF">GCM10017586_07650</name>
</gene>
<protein>
    <submittedName>
        <fullName evidence="3">GNAT family N-acetyltransferase</fullName>
    </submittedName>
</protein>